<evidence type="ECO:0000313" key="3">
    <source>
        <dbReference type="Proteomes" id="UP000011096"/>
    </source>
</evidence>
<dbReference type="RefSeq" id="XP_031892791.1">
    <property type="nucleotide sequence ID" value="XM_032035887.1"/>
</dbReference>
<name>A0A7J6JCG6_COLFN</name>
<dbReference type="CDD" id="cd07379">
    <property type="entry name" value="MPP_239FB"/>
    <property type="match status" value="1"/>
</dbReference>
<dbReference type="EMBL" id="ANPB02000003">
    <property type="protein sequence ID" value="KAF4487491.1"/>
    <property type="molecule type" value="Genomic_DNA"/>
</dbReference>
<dbReference type="InParanoid" id="A0A7J6JCG6"/>
<feature type="domain" description="Calcineurin-like phosphoesterase" evidence="1">
    <location>
        <begin position="13"/>
        <end position="221"/>
    </location>
</feature>
<dbReference type="AlphaFoldDB" id="A0A7J6JCG6"/>
<dbReference type="SUPFAM" id="SSF56300">
    <property type="entry name" value="Metallo-dependent phosphatases"/>
    <property type="match status" value="1"/>
</dbReference>
<dbReference type="GO" id="GO:0016787">
    <property type="term" value="F:hydrolase activity"/>
    <property type="evidence" value="ECO:0007669"/>
    <property type="project" value="InterPro"/>
</dbReference>
<proteinExistence type="predicted"/>
<dbReference type="InterPro" id="IPR051693">
    <property type="entry name" value="UPF0046_metallophosphoest"/>
</dbReference>
<accession>A0A7J6JCG6</accession>
<organism evidence="2 3">
    <name type="scientific">Colletotrichum fructicola (strain Nara gc5)</name>
    <name type="common">Anthracnose fungus</name>
    <name type="synonym">Colletotrichum gloeosporioides (strain Nara gc5)</name>
    <dbReference type="NCBI Taxonomy" id="1213859"/>
    <lineage>
        <taxon>Eukaryota</taxon>
        <taxon>Fungi</taxon>
        <taxon>Dikarya</taxon>
        <taxon>Ascomycota</taxon>
        <taxon>Pezizomycotina</taxon>
        <taxon>Sordariomycetes</taxon>
        <taxon>Hypocreomycetidae</taxon>
        <taxon>Glomerellales</taxon>
        <taxon>Glomerellaceae</taxon>
        <taxon>Colletotrichum</taxon>
        <taxon>Colletotrichum gloeosporioides species complex</taxon>
    </lineage>
</organism>
<dbReference type="Proteomes" id="UP000011096">
    <property type="component" value="Unassembled WGS sequence"/>
</dbReference>
<dbReference type="InterPro" id="IPR004843">
    <property type="entry name" value="Calcineurin-like_PHP"/>
</dbReference>
<gene>
    <name evidence="2" type="primary">T07D4.2</name>
    <name evidence="2" type="ORF">CGGC5_v006171</name>
</gene>
<comment type="caution">
    <text evidence="2">The sequence shown here is derived from an EMBL/GenBank/DDBJ whole genome shotgun (WGS) entry which is preliminary data.</text>
</comment>
<keyword evidence="3" id="KW-1185">Reference proteome</keyword>
<dbReference type="Pfam" id="PF00149">
    <property type="entry name" value="Metallophos"/>
    <property type="match status" value="1"/>
</dbReference>
<reference evidence="2 3" key="1">
    <citation type="submission" date="2012-08" db="EMBL/GenBank/DDBJ databases">
        <authorList>
            <person name="Gan P.H.P."/>
            <person name="Ikeda K."/>
            <person name="Irieda H."/>
            <person name="Narusaka M."/>
            <person name="O'Connell R.J."/>
            <person name="Narusaka Y."/>
            <person name="Takano Y."/>
            <person name="Kubo Y."/>
            <person name="Shirasu K."/>
        </authorList>
    </citation>
    <scope>NUCLEOTIDE SEQUENCE [LARGE SCALE GENOMIC DNA]</scope>
    <source>
        <strain evidence="2 3">Nara gc5</strain>
    </source>
</reference>
<reference evidence="2 3" key="2">
    <citation type="submission" date="2020-04" db="EMBL/GenBank/DDBJ databases">
        <title>Genome sequencing and assembly of multiple isolates from the Colletotrichum gloeosporioides species complex.</title>
        <authorList>
            <person name="Gan P."/>
            <person name="Shirasu K."/>
        </authorList>
    </citation>
    <scope>NUCLEOTIDE SEQUENCE [LARGE SCALE GENOMIC DNA]</scope>
    <source>
        <strain evidence="2 3">Nara gc5</strain>
    </source>
</reference>
<sequence length="348" mass="37734">MDVSTTALGIKTRILIISDTHGVSSLPGSQHLPPVDVAIHCGDLTEESKLIEFQNTITLMKSINAPLKVMIAGNHDWTLDTPIFKSKIAEIPPPVDMALVHAEYGTFNQARDLLLSSSATDITFLQHQGTHRLALPNGAHLTLYASPFTPSTEDWAFQYDPREEASRQWDVSDDVDVVVTHGPPHGVLDRTAGGERIGSAGLFAAVRRAKPRLHCFGHVHRGWGAKLVRWRRSEGAALADGLAAGEGEGPAAAVSHFADIDHEKSVAVESLAGLTPGRFDGADVIAEKRRKMDEGLRRGYFTTSHCADDERPLVPGEDTLFVNAAIKGDGEHPQHLPWIVDIELPKAS</sequence>
<dbReference type="OrthoDB" id="630188at2759"/>
<dbReference type="GeneID" id="43619888"/>
<dbReference type="PANTHER" id="PTHR12905:SF0">
    <property type="entry name" value="CALCINEURIN-LIKE PHOSPHOESTERASE DOMAIN-CONTAINING PROTEIN"/>
    <property type="match status" value="1"/>
</dbReference>
<dbReference type="PANTHER" id="PTHR12905">
    <property type="entry name" value="METALLOPHOSPHOESTERASE"/>
    <property type="match status" value="1"/>
</dbReference>
<protein>
    <submittedName>
        <fullName evidence="2">UPF0046 protein T07D4.2</fullName>
    </submittedName>
</protein>
<dbReference type="Gene3D" id="3.60.21.10">
    <property type="match status" value="1"/>
</dbReference>
<evidence type="ECO:0000313" key="2">
    <source>
        <dbReference type="EMBL" id="KAF4487491.1"/>
    </source>
</evidence>
<dbReference type="InterPro" id="IPR029052">
    <property type="entry name" value="Metallo-depent_PP-like"/>
</dbReference>
<evidence type="ECO:0000259" key="1">
    <source>
        <dbReference type="Pfam" id="PF00149"/>
    </source>
</evidence>